<keyword evidence="2" id="KW-0812">Transmembrane</keyword>
<dbReference type="Gene3D" id="2.120.10.70">
    <property type="entry name" value="Fucose-specific lectin"/>
    <property type="match status" value="1"/>
</dbReference>
<accession>A0A2P7YVX9</accession>
<keyword evidence="4" id="KW-1185">Reference proteome</keyword>
<keyword evidence="2" id="KW-0472">Membrane</keyword>
<dbReference type="Proteomes" id="UP000243723">
    <property type="component" value="Unassembled WGS sequence"/>
</dbReference>
<feature type="region of interest" description="Disordered" evidence="1">
    <location>
        <begin position="114"/>
        <end position="140"/>
    </location>
</feature>
<gene>
    <name evidence="3" type="ORF">B9Z65_8071</name>
</gene>
<dbReference type="SUPFAM" id="SSF89372">
    <property type="entry name" value="Fucose-specific lectin"/>
    <property type="match status" value="1"/>
</dbReference>
<evidence type="ECO:0000256" key="2">
    <source>
        <dbReference type="SAM" id="Phobius"/>
    </source>
</evidence>
<keyword evidence="2" id="KW-1133">Transmembrane helix</keyword>
<evidence type="ECO:0000256" key="1">
    <source>
        <dbReference type="SAM" id="MobiDB-lite"/>
    </source>
</evidence>
<evidence type="ECO:0008006" key="5">
    <source>
        <dbReference type="Google" id="ProtNLM"/>
    </source>
</evidence>
<feature type="compositionally biased region" description="Polar residues" evidence="1">
    <location>
        <begin position="115"/>
        <end position="139"/>
    </location>
</feature>
<feature type="compositionally biased region" description="Basic and acidic residues" evidence="1">
    <location>
        <begin position="52"/>
        <end position="64"/>
    </location>
</feature>
<reference evidence="3 4" key="1">
    <citation type="submission" date="2017-05" db="EMBL/GenBank/DDBJ databases">
        <title>Draft genome sequence of Elsinoe australis.</title>
        <authorList>
            <person name="Cheng Q."/>
        </authorList>
    </citation>
    <scope>NUCLEOTIDE SEQUENCE [LARGE SCALE GENOMIC DNA]</scope>
    <source>
        <strain evidence="3 4">NL1</strain>
    </source>
</reference>
<comment type="caution">
    <text evidence="3">The sequence shown here is derived from an EMBL/GenBank/DDBJ whole genome shotgun (WGS) entry which is preliminary data.</text>
</comment>
<name>A0A2P7YVX9_9PEZI</name>
<sequence>MSKRNSLLSSEHADPPKQYADDPEVVHDGFDKQAYTPEEPKYLAPNQDPPEVDERQPLEPDQNYRDSTYPHYADQSPRTICGLRRKTFIILSAIIALLIILGVGLGAGLGVGLKKSSTNDSESANSAPTTSNPKSNTKASPLRVIENTGLALTPLADGTGLLLYYQLPNKTIIEAFHPNTSLTSTSLTNSTANSPLLAQSTTQISTPNILQASPLTAVSFLRNGSPFRALFYISNDGLVQTTNSTSLTAPWSSPAPIDSRVATSGTPALATCYFPGVGLRVYFGQFDGGFITKLENGFELTDGSASRGWHDAITLEQISAQGGVACTGMYERNGKMVEDVYARNVSAAGANVVHMVDNKTDTIFVPIQTLAKAGMQLGDESPMTIAMDGNRTRSFLFYRGQDDQVRQVNTLLGTDPKTTQPTYNTWDATLGKNAKIAAAWVENGNDGPVVVYETSPGRLGAVVVNWNGAVTGNGTFYA</sequence>
<dbReference type="EMBL" id="NHZQ01000363">
    <property type="protein sequence ID" value="PSK40131.1"/>
    <property type="molecule type" value="Genomic_DNA"/>
</dbReference>
<organism evidence="3 4">
    <name type="scientific">Elsinoe australis</name>
    <dbReference type="NCBI Taxonomy" id="40998"/>
    <lineage>
        <taxon>Eukaryota</taxon>
        <taxon>Fungi</taxon>
        <taxon>Dikarya</taxon>
        <taxon>Ascomycota</taxon>
        <taxon>Pezizomycotina</taxon>
        <taxon>Dothideomycetes</taxon>
        <taxon>Dothideomycetidae</taxon>
        <taxon>Myriangiales</taxon>
        <taxon>Elsinoaceae</taxon>
        <taxon>Elsinoe</taxon>
    </lineage>
</organism>
<feature type="transmembrane region" description="Helical" evidence="2">
    <location>
        <begin position="88"/>
        <end position="113"/>
    </location>
</feature>
<proteinExistence type="predicted"/>
<evidence type="ECO:0000313" key="3">
    <source>
        <dbReference type="EMBL" id="PSK40131.1"/>
    </source>
</evidence>
<dbReference type="AlphaFoldDB" id="A0A2P7YVX9"/>
<evidence type="ECO:0000313" key="4">
    <source>
        <dbReference type="Proteomes" id="UP000243723"/>
    </source>
</evidence>
<protein>
    <recommendedName>
        <fullName evidence="5">Fucose-specific lectin</fullName>
    </recommendedName>
</protein>
<feature type="region of interest" description="Disordered" evidence="1">
    <location>
        <begin position="1"/>
        <end position="75"/>
    </location>
</feature>
<dbReference type="OrthoDB" id="3923199at2759"/>